<reference evidence="1 2" key="1">
    <citation type="submission" date="2019-08" db="EMBL/GenBank/DDBJ databases">
        <title>Bradymonadales sp. TMQ2.</title>
        <authorList>
            <person name="Liang Q."/>
        </authorList>
    </citation>
    <scope>NUCLEOTIDE SEQUENCE [LARGE SCALE GENOMIC DNA]</scope>
    <source>
        <strain evidence="1 2">TMQ2</strain>
    </source>
</reference>
<gene>
    <name evidence="1" type="ORF">FRC96_12430</name>
</gene>
<dbReference type="OrthoDB" id="6694698at2"/>
<dbReference type="RefSeq" id="WP_146974811.1">
    <property type="nucleotide sequence ID" value="NZ_VOSL01000053.1"/>
</dbReference>
<evidence type="ECO:0000313" key="1">
    <source>
        <dbReference type="EMBL" id="TXD34860.1"/>
    </source>
</evidence>
<evidence type="ECO:0000313" key="2">
    <source>
        <dbReference type="Proteomes" id="UP000321046"/>
    </source>
</evidence>
<organism evidence="1 2">
    <name type="scientific">Lujinxingia vulgaris</name>
    <dbReference type="NCBI Taxonomy" id="2600176"/>
    <lineage>
        <taxon>Bacteria</taxon>
        <taxon>Deltaproteobacteria</taxon>
        <taxon>Bradymonadales</taxon>
        <taxon>Lujinxingiaceae</taxon>
        <taxon>Lujinxingia</taxon>
    </lineage>
</organism>
<dbReference type="Proteomes" id="UP000321046">
    <property type="component" value="Unassembled WGS sequence"/>
</dbReference>
<comment type="caution">
    <text evidence="1">The sequence shown here is derived from an EMBL/GenBank/DDBJ whole genome shotgun (WGS) entry which is preliminary data.</text>
</comment>
<proteinExistence type="predicted"/>
<name>A0A5C6X3L2_9DELT</name>
<sequence>MSKQTFRKYERLKGRIREILVTYWDPLGVNKYPHVWDEYDPYLFRIFKRIEDGSTEEDIANYLVSLEVHSMGLSPADEVRASEAAVRLVALLD</sequence>
<dbReference type="AlphaFoldDB" id="A0A5C6X3L2"/>
<accession>A0A5C6X3L2</accession>
<protein>
    <submittedName>
        <fullName evidence="1">Uncharacterized protein</fullName>
    </submittedName>
</protein>
<dbReference type="EMBL" id="VOSL01000053">
    <property type="protein sequence ID" value="TXD34860.1"/>
    <property type="molecule type" value="Genomic_DNA"/>
</dbReference>